<dbReference type="EMBL" id="PYGE01000031">
    <property type="protein sequence ID" value="PSK92999.1"/>
    <property type="molecule type" value="Genomic_DNA"/>
</dbReference>
<gene>
    <name evidence="2" type="ORF">CLV30_13126</name>
</gene>
<keyword evidence="3" id="KW-1185">Reference proteome</keyword>
<dbReference type="Proteomes" id="UP000243528">
    <property type="component" value="Unassembled WGS sequence"/>
</dbReference>
<reference evidence="2 3" key="1">
    <citation type="submission" date="2018-03" db="EMBL/GenBank/DDBJ databases">
        <title>Genomic Encyclopedia of Archaeal and Bacterial Type Strains, Phase II (KMG-II): from individual species to whole genera.</title>
        <authorList>
            <person name="Goeker M."/>
        </authorList>
    </citation>
    <scope>NUCLEOTIDE SEQUENCE [LARGE SCALE GENOMIC DNA]</scope>
    <source>
        <strain evidence="2 3">DSM 45211</strain>
    </source>
</reference>
<sequence length="203" mass="21780">MRVLWLHCRARSAPAVLLGMLVVTLLAWWLADWLVHQSYAQGPLARRSVVVLAPVLAAALVSVSLAGADDELERSTAWRWRRIRTVHVTIATVVCSAALTLTALWEPARYGAYELVRNTVACVGMAAVAACVLGAGLAWVPVLGYAAVVFVVGGTPAPDSAWWTWPVQLSDVPGAWWAAGVWWSVGTVLYGLLGARVTPDRGV</sequence>
<dbReference type="RefSeq" id="WP_129711105.1">
    <property type="nucleotide sequence ID" value="NZ_PYGE01000031.1"/>
</dbReference>
<feature type="transmembrane region" description="Helical" evidence="1">
    <location>
        <begin position="12"/>
        <end position="35"/>
    </location>
</feature>
<keyword evidence="1" id="KW-0812">Transmembrane</keyword>
<organism evidence="2 3">
    <name type="scientific">Haloactinopolyspora alba</name>
    <dbReference type="NCBI Taxonomy" id="648780"/>
    <lineage>
        <taxon>Bacteria</taxon>
        <taxon>Bacillati</taxon>
        <taxon>Actinomycetota</taxon>
        <taxon>Actinomycetes</taxon>
        <taxon>Jiangellales</taxon>
        <taxon>Jiangellaceae</taxon>
        <taxon>Haloactinopolyspora</taxon>
    </lineage>
</organism>
<evidence type="ECO:0008006" key="4">
    <source>
        <dbReference type="Google" id="ProtNLM"/>
    </source>
</evidence>
<feature type="transmembrane region" description="Helical" evidence="1">
    <location>
        <begin position="86"/>
        <end position="105"/>
    </location>
</feature>
<feature type="transmembrane region" description="Helical" evidence="1">
    <location>
        <begin position="126"/>
        <end position="154"/>
    </location>
</feature>
<evidence type="ECO:0000256" key="1">
    <source>
        <dbReference type="SAM" id="Phobius"/>
    </source>
</evidence>
<dbReference type="OrthoDB" id="3380106at2"/>
<proteinExistence type="predicted"/>
<feature type="transmembrane region" description="Helical" evidence="1">
    <location>
        <begin position="174"/>
        <end position="193"/>
    </location>
</feature>
<protein>
    <recommendedName>
        <fullName evidence="4">ABC-2 family transporter</fullName>
    </recommendedName>
</protein>
<accession>A0A2P8D734</accession>
<evidence type="ECO:0000313" key="2">
    <source>
        <dbReference type="EMBL" id="PSK92999.1"/>
    </source>
</evidence>
<comment type="caution">
    <text evidence="2">The sequence shown here is derived from an EMBL/GenBank/DDBJ whole genome shotgun (WGS) entry which is preliminary data.</text>
</comment>
<keyword evidence="1" id="KW-1133">Transmembrane helix</keyword>
<feature type="transmembrane region" description="Helical" evidence="1">
    <location>
        <begin position="47"/>
        <end position="66"/>
    </location>
</feature>
<name>A0A2P8D734_9ACTN</name>
<dbReference type="AlphaFoldDB" id="A0A2P8D734"/>
<keyword evidence="1" id="KW-0472">Membrane</keyword>
<evidence type="ECO:0000313" key="3">
    <source>
        <dbReference type="Proteomes" id="UP000243528"/>
    </source>
</evidence>